<dbReference type="KEGG" id="vg:30853724"/>
<feature type="transmembrane region" description="Helical" evidence="1">
    <location>
        <begin position="552"/>
        <end position="573"/>
    </location>
</feature>
<dbReference type="RefSeq" id="YP_009336511.1">
    <property type="nucleotide sequence ID" value="NC_032739.1"/>
</dbReference>
<protein>
    <submittedName>
        <fullName evidence="2">Putative glycoprotein</fullName>
    </submittedName>
</protein>
<reference evidence="2" key="1">
    <citation type="journal article" date="2016" name="Nature">
        <title>Redefining the invertebrate RNA virosphere.</title>
        <authorList>
            <person name="Shi M."/>
            <person name="Lin X.D."/>
            <person name="Tian J.H."/>
            <person name="Chen L.J."/>
            <person name="Chen X."/>
            <person name="Li C.X."/>
            <person name="Qin X.C."/>
            <person name="Li J."/>
            <person name="Cao J.P."/>
            <person name="Eden J.S."/>
            <person name="Buchmann J."/>
            <person name="Wang W."/>
            <person name="Xu J."/>
            <person name="Holmes E.C."/>
            <person name="Zhang Y.Z."/>
        </authorList>
    </citation>
    <scope>NUCLEOTIDE SEQUENCE [LARGE SCALE GENOMIC DNA]</scope>
    <source>
        <strain evidence="2">WLJQ101844</strain>
    </source>
</reference>
<keyword evidence="1" id="KW-0812">Transmembrane</keyword>
<keyword evidence="1" id="KW-0472">Membrane</keyword>
<sequence>MTLFILLVLIPLTACERIDFPDHSPIFYYERELPPLSLGFPVRDPCLANNLKPETFKRDNITVLTPDTSLLTLKGLSISKVFTKTSCIFYFFGSKEHTILSQYHLPLLPSDKEFLEQALTNDSKWTPPSEELYDCAWTGETIKETQAYEVKPITITVKGNLKILTPSGFDTCEIHGRKFCYSQEDRLLIHWTGSISLGDGFCPGLKVAISHPGHIYKEPNKGTIVEIPDLSLRFYIKKEAEEICSGVLMDENGYFLSSTKFTAIHNTTPLKDTSILGMRKVFHKKQTCLKSCKEKFACSSCLSQANTNWESEFDTERFLSTHGFSPRLTLSESELDYVSEHISQLTSLRLGQLAIEVCKTRNYQWIQALVTSDANQLARLISGESLALGVLKDGVLYVVLPKQAKAVVLLQKLPNDSHFHVEYLTVNGSQQSGCLQPNTGLILECDQILTTGLKSFLAPWGPNMIKDLISGQVFATPTLIQSSSPNHYTFSHEVLTTLGDIWMAIQSQGQWTNQRITEGHLVNILNGKTSNPDLSKVLYPFEWIASMARGGFSTLIGALIGVLALILLVVIILKCGKGICEKQPGSRLSLKHFKQDGEKEVYTLKAIS</sequence>
<keyword evidence="1" id="KW-1133">Transmembrane helix</keyword>
<accession>A0A1L3KN60</accession>
<proteinExistence type="predicted"/>
<evidence type="ECO:0000256" key="1">
    <source>
        <dbReference type="SAM" id="Phobius"/>
    </source>
</evidence>
<dbReference type="EMBL" id="KX884450">
    <property type="protein sequence ID" value="APG78822.1"/>
    <property type="molecule type" value="Genomic_RNA"/>
</dbReference>
<organism evidence="2">
    <name type="scientific">Wenling crustacean virus 10</name>
    <dbReference type="NCBI Taxonomy" id="1923479"/>
    <lineage>
        <taxon>Viruses</taxon>
        <taxon>Riboviria</taxon>
        <taxon>Orthornavirae</taxon>
        <taxon>Negarnaviricota</taxon>
        <taxon>Haploviricotina</taxon>
        <taxon>Monjiviricetes</taxon>
        <taxon>Mononegavirales</taxon>
        <taxon>Rhabdoviridae</taxon>
        <taxon>Deltarhabdovirinae</taxon>
        <taxon>Alphacrustrhavirus</taxon>
        <taxon>Alphacrustrhavirus wenling</taxon>
    </lineage>
</organism>
<keyword evidence="3" id="KW-1185">Reference proteome</keyword>
<dbReference type="Proteomes" id="UP000201856">
    <property type="component" value="Segment"/>
</dbReference>
<name>A0A1L3KN60_9RHAB</name>
<dbReference type="GeneID" id="30853724"/>
<evidence type="ECO:0000313" key="3">
    <source>
        <dbReference type="Proteomes" id="UP000201856"/>
    </source>
</evidence>
<evidence type="ECO:0000313" key="2">
    <source>
        <dbReference type="EMBL" id="APG78822.1"/>
    </source>
</evidence>